<protein>
    <recommendedName>
        <fullName evidence="3">Ice-binding protein C-terminal domain-containing protein</fullName>
    </recommendedName>
</protein>
<sequence>MVVNTPEPHQEILFMKLKKSVAALVLGLSLAGSASAAVYDLGTITPGTVLSDFSSTFASGTSFTDTWNFSIATPLESAGWISNVILGTWYNITGLSASLFTSSGIELYDLNANPASTADTLYGSGTFAAGNYYFEVSGTATGPNGGLYAFSVTTQPVPEPGTYAMMLAGLGLIGAVARRRMGDKA</sequence>
<reference evidence="4 5" key="1">
    <citation type="submission" date="2017-06" db="EMBL/GenBank/DDBJ databases">
        <title>Azoarcus.</title>
        <authorList>
            <person name="Woo J.-H."/>
            <person name="Kim H.-S."/>
        </authorList>
    </citation>
    <scope>NUCLEOTIDE SEQUENCE [LARGE SCALE GENOMIC DNA]</scope>
    <source>
        <strain evidence="4 5">TSPY31</strain>
    </source>
</reference>
<feature type="signal peptide" evidence="2">
    <location>
        <begin position="1"/>
        <end position="36"/>
    </location>
</feature>
<keyword evidence="5" id="KW-1185">Reference proteome</keyword>
<accession>A0A2U8GP62</accession>
<keyword evidence="1" id="KW-1133">Transmembrane helix</keyword>
<organism evidence="4 5">
    <name type="scientific">Parazoarcus communis</name>
    <dbReference type="NCBI Taxonomy" id="41977"/>
    <lineage>
        <taxon>Bacteria</taxon>
        <taxon>Pseudomonadati</taxon>
        <taxon>Pseudomonadota</taxon>
        <taxon>Betaproteobacteria</taxon>
        <taxon>Rhodocyclales</taxon>
        <taxon>Zoogloeaceae</taxon>
        <taxon>Parazoarcus</taxon>
    </lineage>
</organism>
<dbReference type="KEGG" id="acom:CEW83_08670"/>
<dbReference type="NCBIfam" id="NF038126">
    <property type="entry name" value="PEP_CTERM_FxDxF"/>
    <property type="match status" value="1"/>
</dbReference>
<evidence type="ECO:0000313" key="5">
    <source>
        <dbReference type="Proteomes" id="UP000244930"/>
    </source>
</evidence>
<evidence type="ECO:0000256" key="2">
    <source>
        <dbReference type="SAM" id="SignalP"/>
    </source>
</evidence>
<keyword evidence="2" id="KW-0732">Signal</keyword>
<gene>
    <name evidence="4" type="ORF">CEW83_08670</name>
</gene>
<dbReference type="Proteomes" id="UP000244930">
    <property type="component" value="Chromosome"/>
</dbReference>
<keyword evidence="1" id="KW-0812">Transmembrane</keyword>
<dbReference type="Pfam" id="PF07589">
    <property type="entry name" value="PEP-CTERM"/>
    <property type="match status" value="1"/>
</dbReference>
<dbReference type="InterPro" id="IPR013424">
    <property type="entry name" value="Ice-binding_C"/>
</dbReference>
<dbReference type="EMBL" id="CP022187">
    <property type="protein sequence ID" value="AWI75280.1"/>
    <property type="molecule type" value="Genomic_DNA"/>
</dbReference>
<evidence type="ECO:0000259" key="3">
    <source>
        <dbReference type="Pfam" id="PF07589"/>
    </source>
</evidence>
<keyword evidence="1" id="KW-0472">Membrane</keyword>
<evidence type="ECO:0000256" key="1">
    <source>
        <dbReference type="SAM" id="Phobius"/>
    </source>
</evidence>
<evidence type="ECO:0000313" key="4">
    <source>
        <dbReference type="EMBL" id="AWI75280.1"/>
    </source>
</evidence>
<feature type="domain" description="Ice-binding protein C-terminal" evidence="3">
    <location>
        <begin position="156"/>
        <end position="180"/>
    </location>
</feature>
<dbReference type="NCBIfam" id="NF035944">
    <property type="entry name" value="PEPxxWA-CTERM"/>
    <property type="match status" value="1"/>
</dbReference>
<feature type="transmembrane region" description="Helical" evidence="1">
    <location>
        <begin position="160"/>
        <end position="177"/>
    </location>
</feature>
<proteinExistence type="predicted"/>
<dbReference type="AlphaFoldDB" id="A0A2U8GP62"/>
<name>A0A2U8GP62_9RHOO</name>
<feature type="chain" id="PRO_5015960189" description="Ice-binding protein C-terminal domain-containing protein" evidence="2">
    <location>
        <begin position="37"/>
        <end position="185"/>
    </location>
</feature>
<dbReference type="NCBIfam" id="TIGR02595">
    <property type="entry name" value="PEP_CTERM"/>
    <property type="match status" value="1"/>
</dbReference>